<reference evidence="1 2" key="1">
    <citation type="submission" date="2024-03" db="EMBL/GenBank/DDBJ databases">
        <title>The Acrasis kona genome and developmental transcriptomes reveal deep origins of eukaryotic multicellular pathways.</title>
        <authorList>
            <person name="Sheikh S."/>
            <person name="Fu C.-J."/>
            <person name="Brown M.W."/>
            <person name="Baldauf S.L."/>
        </authorList>
    </citation>
    <scope>NUCLEOTIDE SEQUENCE [LARGE SCALE GENOMIC DNA]</scope>
    <source>
        <strain evidence="1 2">ATCC MYA-3509</strain>
    </source>
</reference>
<dbReference type="AlphaFoldDB" id="A0AAW2YIX8"/>
<name>A0AAW2YIX8_9EUKA</name>
<evidence type="ECO:0000313" key="2">
    <source>
        <dbReference type="Proteomes" id="UP001431209"/>
    </source>
</evidence>
<protein>
    <submittedName>
        <fullName evidence="1">Uncharacterized protein</fullName>
    </submittedName>
</protein>
<accession>A0AAW2YIX8</accession>
<proteinExistence type="predicted"/>
<organism evidence="1 2">
    <name type="scientific">Acrasis kona</name>
    <dbReference type="NCBI Taxonomy" id="1008807"/>
    <lineage>
        <taxon>Eukaryota</taxon>
        <taxon>Discoba</taxon>
        <taxon>Heterolobosea</taxon>
        <taxon>Tetramitia</taxon>
        <taxon>Eutetramitia</taxon>
        <taxon>Acrasidae</taxon>
        <taxon>Acrasis</taxon>
    </lineage>
</organism>
<evidence type="ECO:0000313" key="1">
    <source>
        <dbReference type="EMBL" id="KAL0476976.1"/>
    </source>
</evidence>
<keyword evidence="2" id="KW-1185">Reference proteome</keyword>
<comment type="caution">
    <text evidence="1">The sequence shown here is derived from an EMBL/GenBank/DDBJ whole genome shotgun (WGS) entry which is preliminary data.</text>
</comment>
<sequence>MSTELAELDDDMIVWTDQQRPSLKQSLCLVIKTGLKTIARVASPGKVIPISILDEFTWYEESCASEHSDNQMSEVQ</sequence>
<dbReference type="EMBL" id="JAOPGA020000124">
    <property type="protein sequence ID" value="KAL0476976.1"/>
    <property type="molecule type" value="Genomic_DNA"/>
</dbReference>
<gene>
    <name evidence="1" type="ORF">AKO1_006418</name>
</gene>
<dbReference type="Proteomes" id="UP001431209">
    <property type="component" value="Unassembled WGS sequence"/>
</dbReference>